<dbReference type="InterPro" id="IPR003439">
    <property type="entry name" value="ABC_transporter-like_ATP-bd"/>
</dbReference>
<keyword evidence="2" id="KW-0813">Transport</keyword>
<evidence type="ECO:0000313" key="10">
    <source>
        <dbReference type="EMBL" id="QOV23129.1"/>
    </source>
</evidence>
<dbReference type="GO" id="GO:0016887">
    <property type="term" value="F:ATP hydrolysis activity"/>
    <property type="evidence" value="ECO:0007669"/>
    <property type="project" value="InterPro"/>
</dbReference>
<gene>
    <name evidence="10" type="ORF">IM676_01880</name>
</gene>
<dbReference type="SMART" id="SM00382">
    <property type="entry name" value="AAA"/>
    <property type="match status" value="1"/>
</dbReference>
<keyword evidence="5 10" id="KW-0067">ATP-binding</keyword>
<evidence type="ECO:0000313" key="11">
    <source>
        <dbReference type="Proteomes" id="UP000593846"/>
    </source>
</evidence>
<feature type="domain" description="ABC transporter" evidence="9">
    <location>
        <begin position="5"/>
        <end position="237"/>
    </location>
</feature>
<keyword evidence="7 8" id="KW-0472">Membrane</keyword>
<evidence type="ECO:0000256" key="2">
    <source>
        <dbReference type="ARBA" id="ARBA00022448"/>
    </source>
</evidence>
<keyword evidence="3 8" id="KW-0812">Transmembrane</keyword>
<dbReference type="Pfam" id="PF12698">
    <property type="entry name" value="ABC2_membrane_3"/>
    <property type="match status" value="1"/>
</dbReference>
<keyword evidence="6 8" id="KW-1133">Transmembrane helix</keyword>
<dbReference type="PANTHER" id="PTHR42711:SF17">
    <property type="entry name" value="ABC TRANSPORTER ATP-BINDING PROTEIN"/>
    <property type="match status" value="1"/>
</dbReference>
<dbReference type="AlphaFoldDB" id="A0A7S6U613"/>
<evidence type="ECO:0000259" key="9">
    <source>
        <dbReference type="PROSITE" id="PS50893"/>
    </source>
</evidence>
<dbReference type="RefSeq" id="WP_200988731.1">
    <property type="nucleotide sequence ID" value="NZ_CP063311.1"/>
</dbReference>
<evidence type="ECO:0000256" key="8">
    <source>
        <dbReference type="SAM" id="Phobius"/>
    </source>
</evidence>
<dbReference type="SUPFAM" id="SSF52540">
    <property type="entry name" value="P-loop containing nucleoside triphosphate hydrolases"/>
    <property type="match status" value="1"/>
</dbReference>
<reference evidence="11" key="1">
    <citation type="submission" date="2020-10" db="EMBL/GenBank/DDBJ databases">
        <title>Genome-based taxonomic classification of the species Anabaenopsis elenkinii.</title>
        <authorList>
            <person name="Delbaje E."/>
            <person name="Andreote A.P.D."/>
            <person name="Pellegrinetti T.A."/>
            <person name="Cruz R.B."/>
            <person name="Branco L.H.Z."/>
            <person name="Fiore M.F."/>
        </authorList>
    </citation>
    <scope>NUCLEOTIDE SEQUENCE [LARGE SCALE GENOMIC DNA]</scope>
    <source>
        <strain evidence="11">CCIBt3563</strain>
    </source>
</reference>
<protein>
    <submittedName>
        <fullName evidence="10">ABC transporter ATP-binding protein/permease</fullName>
    </submittedName>
</protein>
<dbReference type="KEGG" id="aee:IM676_01880"/>
<evidence type="ECO:0000256" key="5">
    <source>
        <dbReference type="ARBA" id="ARBA00022840"/>
    </source>
</evidence>
<dbReference type="GO" id="GO:0005524">
    <property type="term" value="F:ATP binding"/>
    <property type="evidence" value="ECO:0007669"/>
    <property type="project" value="UniProtKB-KW"/>
</dbReference>
<dbReference type="InterPro" id="IPR003593">
    <property type="entry name" value="AAA+_ATPase"/>
</dbReference>
<dbReference type="Gene3D" id="3.40.50.300">
    <property type="entry name" value="P-loop containing nucleotide triphosphate hydrolases"/>
    <property type="match status" value="1"/>
</dbReference>
<comment type="subcellular location">
    <subcellularLocation>
        <location evidence="1">Membrane</location>
        <topology evidence="1">Multi-pass membrane protein</topology>
    </subcellularLocation>
</comment>
<evidence type="ECO:0000256" key="6">
    <source>
        <dbReference type="ARBA" id="ARBA00022989"/>
    </source>
</evidence>
<feature type="transmembrane region" description="Helical" evidence="8">
    <location>
        <begin position="341"/>
        <end position="365"/>
    </location>
</feature>
<dbReference type="InterPro" id="IPR013525">
    <property type="entry name" value="ABC2_TM"/>
</dbReference>
<dbReference type="Pfam" id="PF00005">
    <property type="entry name" value="ABC_tran"/>
    <property type="match status" value="1"/>
</dbReference>
<dbReference type="Proteomes" id="UP000593846">
    <property type="component" value="Chromosome"/>
</dbReference>
<keyword evidence="4" id="KW-0547">Nucleotide-binding</keyword>
<sequence length="510" mass="57460">MKSVIKLENVTKTYVIAQKKQNVLDDINLDILCGEFILLRGDNGSGKTTLVNLLCGLQSPNQGAIEVFGKSPQDPKSHLRLGTMLQRAKPVEYLTVKETIQLFRSYYPQPLELEDTINRSRLDTKQNDYATTLAGGQAQSLYFALAIVGNPDLLILDEPTNNLSQEARENFWKQVREFHSQGKTIIAISHSQQDCDEIADLVTRELILEPSHGKIQEISSPRYQDLLAVVNSTDNSPQHSPASSDYQENNFISNSKAFWGQFYAEMLQGFRKIDTVLGSAISAIAIGFFLDKSSQESFQAYVSISLSALILFLCITQFCLKIASERDRGWLKLIRITPLPFTTYLAAKVGIFSLLALTMSGLSLITAEVESLVHHKPALIFEPWMLWLSLILLLAIVPFAIFSFTLGYLFKPESVRWVSLIVIALILLTVGWNPTSLFPQPWFEQLVLYSPAYHYGQLIAWIGQANFQISNSIIFKFDNYPLVHILWLLWWTVVAGVLAQLAYRREVLSG</sequence>
<feature type="transmembrane region" description="Helical" evidence="8">
    <location>
        <begin position="417"/>
        <end position="434"/>
    </location>
</feature>
<dbReference type="CDD" id="cd03230">
    <property type="entry name" value="ABC_DR_subfamily_A"/>
    <property type="match status" value="1"/>
</dbReference>
<dbReference type="EMBL" id="CP063311">
    <property type="protein sequence ID" value="QOV23129.1"/>
    <property type="molecule type" value="Genomic_DNA"/>
</dbReference>
<dbReference type="PROSITE" id="PS50893">
    <property type="entry name" value="ABC_TRANSPORTER_2"/>
    <property type="match status" value="1"/>
</dbReference>
<evidence type="ECO:0000256" key="7">
    <source>
        <dbReference type="ARBA" id="ARBA00023136"/>
    </source>
</evidence>
<dbReference type="InterPro" id="IPR027417">
    <property type="entry name" value="P-loop_NTPase"/>
</dbReference>
<name>A0A7S6U613_9CYAN</name>
<evidence type="ECO:0000256" key="1">
    <source>
        <dbReference type="ARBA" id="ARBA00004141"/>
    </source>
</evidence>
<organism evidence="10 11">
    <name type="scientific">Anabaenopsis elenkinii CCIBt3563</name>
    <dbReference type="NCBI Taxonomy" id="2779889"/>
    <lineage>
        <taxon>Bacteria</taxon>
        <taxon>Bacillati</taxon>
        <taxon>Cyanobacteriota</taxon>
        <taxon>Cyanophyceae</taxon>
        <taxon>Nostocales</taxon>
        <taxon>Nodulariaceae</taxon>
        <taxon>Anabaenopsis</taxon>
    </lineage>
</organism>
<dbReference type="PANTHER" id="PTHR42711">
    <property type="entry name" value="ABC TRANSPORTER ATP-BINDING PROTEIN"/>
    <property type="match status" value="1"/>
</dbReference>
<accession>A0A7S6U613</accession>
<evidence type="ECO:0000256" key="3">
    <source>
        <dbReference type="ARBA" id="ARBA00022692"/>
    </source>
</evidence>
<feature type="transmembrane region" description="Helical" evidence="8">
    <location>
        <begin position="302"/>
        <end position="320"/>
    </location>
</feature>
<proteinExistence type="predicted"/>
<dbReference type="GO" id="GO:0140359">
    <property type="term" value="F:ABC-type transporter activity"/>
    <property type="evidence" value="ECO:0007669"/>
    <property type="project" value="InterPro"/>
</dbReference>
<dbReference type="InterPro" id="IPR050763">
    <property type="entry name" value="ABC_transporter_ATP-binding"/>
</dbReference>
<dbReference type="GO" id="GO:0016020">
    <property type="term" value="C:membrane"/>
    <property type="evidence" value="ECO:0007669"/>
    <property type="project" value="UniProtKB-SubCell"/>
</dbReference>
<evidence type="ECO:0000256" key="4">
    <source>
        <dbReference type="ARBA" id="ARBA00022741"/>
    </source>
</evidence>
<feature type="transmembrane region" description="Helical" evidence="8">
    <location>
        <begin position="385"/>
        <end position="410"/>
    </location>
</feature>
<keyword evidence="11" id="KW-1185">Reference proteome</keyword>
<feature type="transmembrane region" description="Helical" evidence="8">
    <location>
        <begin position="485"/>
        <end position="503"/>
    </location>
</feature>